<dbReference type="InterPro" id="IPR012349">
    <property type="entry name" value="Split_barrel_FMN-bd"/>
</dbReference>
<dbReference type="PROSITE" id="PS01064">
    <property type="entry name" value="PYRIDOX_OXIDASE"/>
    <property type="match status" value="1"/>
</dbReference>
<dbReference type="InterPro" id="IPR000659">
    <property type="entry name" value="Pyridox_Oxase"/>
</dbReference>
<feature type="binding site" evidence="5">
    <location>
        <position position="187"/>
    </location>
    <ligand>
        <name>FMN</name>
        <dbReference type="ChEBI" id="CHEBI:58210"/>
    </ligand>
</feature>
<dbReference type="Gene3D" id="2.30.110.10">
    <property type="entry name" value="Electron Transport, Fmn-binding Protein, Chain A"/>
    <property type="match status" value="1"/>
</dbReference>
<dbReference type="HAMAP" id="MF_01629">
    <property type="entry name" value="PdxH"/>
    <property type="match status" value="1"/>
</dbReference>
<proteinExistence type="inferred from homology"/>
<evidence type="ECO:0000256" key="2">
    <source>
        <dbReference type="ARBA" id="ARBA00022630"/>
    </source>
</evidence>
<comment type="catalytic activity">
    <reaction evidence="5">
        <text>pyridoxamine 5'-phosphate + O2 + H2O = pyridoxal 5'-phosphate + H2O2 + NH4(+)</text>
        <dbReference type="Rhea" id="RHEA:15817"/>
        <dbReference type="ChEBI" id="CHEBI:15377"/>
        <dbReference type="ChEBI" id="CHEBI:15379"/>
        <dbReference type="ChEBI" id="CHEBI:16240"/>
        <dbReference type="ChEBI" id="CHEBI:28938"/>
        <dbReference type="ChEBI" id="CHEBI:58451"/>
        <dbReference type="ChEBI" id="CHEBI:597326"/>
        <dbReference type="EC" id="1.4.3.5"/>
    </reaction>
</comment>
<comment type="catalytic activity">
    <reaction evidence="5">
        <text>pyridoxine 5'-phosphate + O2 = pyridoxal 5'-phosphate + H2O2</text>
        <dbReference type="Rhea" id="RHEA:15149"/>
        <dbReference type="ChEBI" id="CHEBI:15379"/>
        <dbReference type="ChEBI" id="CHEBI:16240"/>
        <dbReference type="ChEBI" id="CHEBI:58589"/>
        <dbReference type="ChEBI" id="CHEBI:597326"/>
        <dbReference type="EC" id="1.4.3.5"/>
    </reaction>
</comment>
<feature type="binding site" evidence="5">
    <location>
        <begin position="193"/>
        <end position="195"/>
    </location>
    <ligand>
        <name>substrate</name>
    </ligand>
</feature>
<name>A0ABT8KVW4_9BACT</name>
<protein>
    <recommendedName>
        <fullName evidence="5">Pyridoxine/pyridoxamine 5'-phosphate oxidase</fullName>
        <ecNumber evidence="5">1.4.3.5</ecNumber>
    </recommendedName>
    <alternativeName>
        <fullName evidence="5">PNP/PMP oxidase</fullName>
        <shortName evidence="5">PNPOx</shortName>
    </alternativeName>
    <alternativeName>
        <fullName evidence="5">Pyridoxal 5'-phosphate synthase</fullName>
    </alternativeName>
</protein>
<comment type="caution">
    <text evidence="5">Lacks conserved residue(s) required for the propagation of feature annotation.</text>
</comment>
<evidence type="ECO:0000313" key="8">
    <source>
        <dbReference type="EMBL" id="MDN5204910.1"/>
    </source>
</evidence>
<dbReference type="EC" id="1.4.3.5" evidence="5"/>
<dbReference type="InterPro" id="IPR011576">
    <property type="entry name" value="Pyridox_Oxase_N"/>
</dbReference>
<dbReference type="NCBIfam" id="NF004231">
    <property type="entry name" value="PRK05679.1"/>
    <property type="match status" value="1"/>
</dbReference>
<comment type="cofactor">
    <cofactor evidence="5">
        <name>FMN</name>
        <dbReference type="ChEBI" id="CHEBI:58210"/>
    </cofactor>
    <text evidence="5">Binds 1 FMN per subunit.</text>
</comment>
<dbReference type="InterPro" id="IPR019740">
    <property type="entry name" value="Pyridox_Oxase_CS"/>
</dbReference>
<keyword evidence="9" id="KW-1185">Reference proteome</keyword>
<feature type="binding site" evidence="5">
    <location>
        <position position="129"/>
    </location>
    <ligand>
        <name>substrate</name>
    </ligand>
</feature>
<dbReference type="Proteomes" id="UP001172082">
    <property type="component" value="Unassembled WGS sequence"/>
</dbReference>
<evidence type="ECO:0000256" key="4">
    <source>
        <dbReference type="ARBA" id="ARBA00023002"/>
    </source>
</evidence>
<dbReference type="PANTHER" id="PTHR10851">
    <property type="entry name" value="PYRIDOXINE-5-PHOSPHATE OXIDASE"/>
    <property type="match status" value="1"/>
</dbReference>
<comment type="caution">
    <text evidence="8">The sequence shown here is derived from an EMBL/GenBank/DDBJ whole genome shotgun (WGS) entry which is preliminary data.</text>
</comment>
<evidence type="ECO:0000313" key="9">
    <source>
        <dbReference type="Proteomes" id="UP001172082"/>
    </source>
</evidence>
<dbReference type="PIRSF" id="PIRSF000190">
    <property type="entry name" value="Pyd_amn-ph_oxd"/>
    <property type="match status" value="1"/>
</dbReference>
<dbReference type="GO" id="GO:0004733">
    <property type="term" value="F:pyridoxamine phosphate oxidase activity"/>
    <property type="evidence" value="ECO:0007669"/>
    <property type="project" value="UniProtKB-EC"/>
</dbReference>
<feature type="domain" description="Pyridoxamine 5'-phosphate oxidase N-terminal" evidence="6">
    <location>
        <begin position="36"/>
        <end position="161"/>
    </location>
</feature>
<keyword evidence="2 5" id="KW-0285">Flavoprotein</keyword>
<dbReference type="Pfam" id="PF10590">
    <property type="entry name" value="PNP_phzG_C"/>
    <property type="match status" value="1"/>
</dbReference>
<feature type="binding site" evidence="5">
    <location>
        <begin position="78"/>
        <end position="79"/>
    </location>
    <ligand>
        <name>FMN</name>
        <dbReference type="ChEBI" id="CHEBI:58210"/>
    </ligand>
</feature>
<reference evidence="8" key="1">
    <citation type="submission" date="2023-06" db="EMBL/GenBank/DDBJ databases">
        <title>Genomic of Parafulvivirga corallium.</title>
        <authorList>
            <person name="Wang G."/>
        </authorList>
    </citation>
    <scope>NUCLEOTIDE SEQUENCE</scope>
    <source>
        <strain evidence="8">BMA10</strain>
    </source>
</reference>
<comment type="pathway">
    <text evidence="5">Cofactor metabolism; pyridoxal 5'-phosphate salvage; pyridoxal 5'-phosphate from pyridoxine 5'-phosphate: step 1/1.</text>
</comment>
<keyword evidence="3 5" id="KW-0288">FMN</keyword>
<dbReference type="RefSeq" id="WP_346754929.1">
    <property type="nucleotide sequence ID" value="NZ_JAUJEA010000013.1"/>
</dbReference>
<evidence type="ECO:0000256" key="3">
    <source>
        <dbReference type="ARBA" id="ARBA00022643"/>
    </source>
</evidence>
<feature type="binding site" evidence="5">
    <location>
        <begin position="142"/>
        <end position="143"/>
    </location>
    <ligand>
        <name>FMN</name>
        <dbReference type="ChEBI" id="CHEBI:58210"/>
    </ligand>
</feature>
<dbReference type="InterPro" id="IPR019576">
    <property type="entry name" value="Pyridoxamine_oxidase_dimer_C"/>
</dbReference>
<feature type="binding site" evidence="5">
    <location>
        <begin position="63"/>
        <end position="68"/>
    </location>
    <ligand>
        <name>FMN</name>
        <dbReference type="ChEBI" id="CHEBI:58210"/>
    </ligand>
</feature>
<gene>
    <name evidence="5 8" type="primary">pdxH</name>
    <name evidence="8" type="ORF">QQ008_26200</name>
</gene>
<feature type="binding site" evidence="5">
    <location>
        <position position="197"/>
    </location>
    <ligand>
        <name>FMN</name>
        <dbReference type="ChEBI" id="CHEBI:58210"/>
    </ligand>
</feature>
<feature type="binding site" evidence="5">
    <location>
        <position position="85"/>
    </location>
    <ligand>
        <name>FMN</name>
        <dbReference type="ChEBI" id="CHEBI:58210"/>
    </ligand>
</feature>
<dbReference type="EMBL" id="JAUJEA010000013">
    <property type="protein sequence ID" value="MDN5204910.1"/>
    <property type="molecule type" value="Genomic_DNA"/>
</dbReference>
<feature type="binding site" evidence="5">
    <location>
        <position position="133"/>
    </location>
    <ligand>
        <name>substrate</name>
    </ligand>
</feature>
<dbReference type="SUPFAM" id="SSF50475">
    <property type="entry name" value="FMN-binding split barrel"/>
    <property type="match status" value="1"/>
</dbReference>
<feature type="binding site" evidence="5">
    <location>
        <position position="68"/>
    </location>
    <ligand>
        <name>substrate</name>
    </ligand>
</feature>
<accession>A0ABT8KVW4</accession>
<sequence length="215" mass="24991">MQTNNLADIRNEYTKQTLDIDQVSRDPISQFNKWFEEAQSAQITEPTAMTLCTVSKECKPSSRIVLLKGVVNNTFVFFTNYESQKGKELQQNPYASLCFFWPELERQIRIDGLVEKTDKSASDDYFQTRPKGSQIGAWASPQSSIIENRTVLEEKVEALSNQYDNKEVPRPNHWGGYQLYPELVEFWQGRASRLHDRIQYKKSSDNQWLINRLAP</sequence>
<keyword evidence="4 5" id="KW-0560">Oxidoreductase</keyword>
<evidence type="ECO:0000259" key="7">
    <source>
        <dbReference type="Pfam" id="PF10590"/>
    </source>
</evidence>
<keyword evidence="5" id="KW-0664">Pyridoxine biosynthesis</keyword>
<feature type="binding site" evidence="5">
    <location>
        <position position="107"/>
    </location>
    <ligand>
        <name>FMN</name>
        <dbReference type="ChEBI" id="CHEBI:58210"/>
    </ligand>
</feature>
<evidence type="ECO:0000256" key="5">
    <source>
        <dbReference type="HAMAP-Rule" id="MF_01629"/>
    </source>
</evidence>
<evidence type="ECO:0000259" key="6">
    <source>
        <dbReference type="Pfam" id="PF01243"/>
    </source>
</evidence>
<dbReference type="PANTHER" id="PTHR10851:SF0">
    <property type="entry name" value="PYRIDOXINE-5'-PHOSPHATE OXIDASE"/>
    <property type="match status" value="1"/>
</dbReference>
<feature type="domain" description="Pyridoxine 5'-phosphate oxidase dimerisation C-terminal" evidence="7">
    <location>
        <begin position="174"/>
        <end position="215"/>
    </location>
</feature>
<organism evidence="8 9">
    <name type="scientific">Splendidivirga corallicola</name>
    <dbReference type="NCBI Taxonomy" id="3051826"/>
    <lineage>
        <taxon>Bacteria</taxon>
        <taxon>Pseudomonadati</taxon>
        <taxon>Bacteroidota</taxon>
        <taxon>Cytophagia</taxon>
        <taxon>Cytophagales</taxon>
        <taxon>Splendidivirgaceae</taxon>
        <taxon>Splendidivirga</taxon>
    </lineage>
</organism>
<feature type="binding site" evidence="5">
    <location>
        <position position="125"/>
    </location>
    <ligand>
        <name>substrate</name>
    </ligand>
</feature>
<evidence type="ECO:0000256" key="1">
    <source>
        <dbReference type="ARBA" id="ARBA00007301"/>
    </source>
</evidence>
<comment type="pathway">
    <text evidence="5">Cofactor metabolism; pyridoxal 5'-phosphate salvage; pyridoxal 5'-phosphate from pyridoxamine 5'-phosphate: step 1/1.</text>
</comment>
<dbReference type="Pfam" id="PF01243">
    <property type="entry name" value="PNPOx_N"/>
    <property type="match status" value="1"/>
</dbReference>
<comment type="similarity">
    <text evidence="1 5">Belongs to the pyridoxamine 5'-phosphate oxidase family.</text>
</comment>
<comment type="function">
    <text evidence="5">Catalyzes the oxidation of either pyridoxine 5'-phosphate (PNP) or pyridoxamine 5'-phosphate (PMP) into pyridoxal 5'-phosphate (PLP).</text>
</comment>
<comment type="subunit">
    <text evidence="5">Homodimer.</text>
</comment>
<dbReference type="NCBIfam" id="TIGR00558">
    <property type="entry name" value="pdxH"/>
    <property type="match status" value="1"/>
</dbReference>